<proteinExistence type="predicted"/>
<dbReference type="Proteomes" id="UP000828390">
    <property type="component" value="Unassembled WGS sequence"/>
</dbReference>
<dbReference type="AlphaFoldDB" id="A0A9D4DNX8"/>
<sequence length="81" mass="9319">MSQQQGAAAAALLRHAADLLNVNTSDRRTQYQHLHQYTLSLVTTNDHLLKELDRPGRDTSTDVNQINWSYKQLKRTFEKPV</sequence>
<accession>A0A9D4DNX8</accession>
<protein>
    <submittedName>
        <fullName evidence="1">Uncharacterized protein</fullName>
    </submittedName>
</protein>
<evidence type="ECO:0000313" key="2">
    <source>
        <dbReference type="Proteomes" id="UP000828390"/>
    </source>
</evidence>
<name>A0A9D4DNX8_DREPO</name>
<reference evidence="1" key="1">
    <citation type="journal article" date="2019" name="bioRxiv">
        <title>The Genome of the Zebra Mussel, Dreissena polymorpha: A Resource for Invasive Species Research.</title>
        <authorList>
            <person name="McCartney M.A."/>
            <person name="Auch B."/>
            <person name="Kono T."/>
            <person name="Mallez S."/>
            <person name="Zhang Y."/>
            <person name="Obille A."/>
            <person name="Becker A."/>
            <person name="Abrahante J.E."/>
            <person name="Garbe J."/>
            <person name="Badalamenti J.P."/>
            <person name="Herman A."/>
            <person name="Mangelson H."/>
            <person name="Liachko I."/>
            <person name="Sullivan S."/>
            <person name="Sone E.D."/>
            <person name="Koren S."/>
            <person name="Silverstein K.A.T."/>
            <person name="Beckman K.B."/>
            <person name="Gohl D.M."/>
        </authorList>
    </citation>
    <scope>NUCLEOTIDE SEQUENCE</scope>
    <source>
        <strain evidence="1">Duluth1</strain>
        <tissue evidence="1">Whole animal</tissue>
    </source>
</reference>
<dbReference type="EMBL" id="JAIWYP010000010">
    <property type="protein sequence ID" value="KAH3751965.1"/>
    <property type="molecule type" value="Genomic_DNA"/>
</dbReference>
<organism evidence="1 2">
    <name type="scientific">Dreissena polymorpha</name>
    <name type="common">Zebra mussel</name>
    <name type="synonym">Mytilus polymorpha</name>
    <dbReference type="NCBI Taxonomy" id="45954"/>
    <lineage>
        <taxon>Eukaryota</taxon>
        <taxon>Metazoa</taxon>
        <taxon>Spiralia</taxon>
        <taxon>Lophotrochozoa</taxon>
        <taxon>Mollusca</taxon>
        <taxon>Bivalvia</taxon>
        <taxon>Autobranchia</taxon>
        <taxon>Heteroconchia</taxon>
        <taxon>Euheterodonta</taxon>
        <taxon>Imparidentia</taxon>
        <taxon>Neoheterodontei</taxon>
        <taxon>Myida</taxon>
        <taxon>Dreissenoidea</taxon>
        <taxon>Dreissenidae</taxon>
        <taxon>Dreissena</taxon>
    </lineage>
</organism>
<comment type="caution">
    <text evidence="1">The sequence shown here is derived from an EMBL/GenBank/DDBJ whole genome shotgun (WGS) entry which is preliminary data.</text>
</comment>
<evidence type="ECO:0000313" key="1">
    <source>
        <dbReference type="EMBL" id="KAH3751965.1"/>
    </source>
</evidence>
<gene>
    <name evidence="1" type="ORF">DPMN_186573</name>
</gene>
<keyword evidence="2" id="KW-1185">Reference proteome</keyword>
<reference evidence="1" key="2">
    <citation type="submission" date="2020-11" db="EMBL/GenBank/DDBJ databases">
        <authorList>
            <person name="McCartney M.A."/>
            <person name="Auch B."/>
            <person name="Kono T."/>
            <person name="Mallez S."/>
            <person name="Becker A."/>
            <person name="Gohl D.M."/>
            <person name="Silverstein K.A.T."/>
            <person name="Koren S."/>
            <person name="Bechman K.B."/>
            <person name="Herman A."/>
            <person name="Abrahante J.E."/>
            <person name="Garbe J."/>
        </authorList>
    </citation>
    <scope>NUCLEOTIDE SEQUENCE</scope>
    <source>
        <strain evidence="1">Duluth1</strain>
        <tissue evidence="1">Whole animal</tissue>
    </source>
</reference>